<evidence type="ECO:0000256" key="1">
    <source>
        <dbReference type="SAM" id="Coils"/>
    </source>
</evidence>
<proteinExistence type="predicted"/>
<name>A0A5K7ZEL9_9BACT</name>
<reference evidence="3 4" key="1">
    <citation type="submission" date="2019-11" db="EMBL/GenBank/DDBJ databases">
        <title>Comparative genomics of hydrocarbon-degrading Desulfosarcina strains.</title>
        <authorList>
            <person name="Watanabe M."/>
            <person name="Kojima H."/>
            <person name="Fukui M."/>
        </authorList>
    </citation>
    <scope>NUCLEOTIDE SEQUENCE [LARGE SCALE GENOMIC DNA]</scope>
    <source>
        <strain evidence="3 4">PP31</strain>
    </source>
</reference>
<dbReference type="InterPro" id="IPR005471">
    <property type="entry name" value="Tscrpt_reg_IclR_N"/>
</dbReference>
<evidence type="ECO:0000313" key="4">
    <source>
        <dbReference type="Proteomes" id="UP000427769"/>
    </source>
</evidence>
<dbReference type="KEGG" id="dwd:DSCW_60160"/>
<dbReference type="Proteomes" id="UP000427769">
    <property type="component" value="Chromosome"/>
</dbReference>
<evidence type="ECO:0000313" key="3">
    <source>
        <dbReference type="EMBL" id="BBO78599.1"/>
    </source>
</evidence>
<dbReference type="GO" id="GO:0003677">
    <property type="term" value="F:DNA binding"/>
    <property type="evidence" value="ECO:0007669"/>
    <property type="project" value="InterPro"/>
</dbReference>
<keyword evidence="4" id="KW-1185">Reference proteome</keyword>
<feature type="domain" description="HTH iclR-type" evidence="2">
    <location>
        <begin position="90"/>
        <end position="125"/>
    </location>
</feature>
<dbReference type="EMBL" id="AP021875">
    <property type="protein sequence ID" value="BBO78599.1"/>
    <property type="molecule type" value="Genomic_DNA"/>
</dbReference>
<protein>
    <recommendedName>
        <fullName evidence="2">HTH iclR-type domain-containing protein</fullName>
    </recommendedName>
</protein>
<feature type="coiled-coil region" evidence="1">
    <location>
        <begin position="149"/>
        <end position="190"/>
    </location>
</feature>
<dbReference type="RefSeq" id="WP_155307215.1">
    <property type="nucleotide sequence ID" value="NZ_AP021875.1"/>
</dbReference>
<dbReference type="SUPFAM" id="SSF46785">
    <property type="entry name" value="Winged helix' DNA-binding domain"/>
    <property type="match status" value="1"/>
</dbReference>
<sequence>MAKTFAQQIRDIMRIDLKDRETFTYDDIALRLDMVSGGERRRLYKAMLDFLKRGEVVRIKPGLLSYRDREYEVRPADKTRCMFKLIRANRSGSVTINDLVANCRVTKSTAREYLRVLVKRGVLRRIERPGLAPAKFMMIHDPGPNLLRNEANAEKLKRLREAKALAEEALSSVRESLDRAVAAVAAIEEE</sequence>
<dbReference type="Pfam" id="PF09339">
    <property type="entry name" value="HTH_IclR"/>
    <property type="match status" value="1"/>
</dbReference>
<evidence type="ECO:0000259" key="2">
    <source>
        <dbReference type="Pfam" id="PF09339"/>
    </source>
</evidence>
<dbReference type="InterPro" id="IPR036390">
    <property type="entry name" value="WH_DNA-bd_sf"/>
</dbReference>
<dbReference type="Gene3D" id="1.10.10.10">
    <property type="entry name" value="Winged helix-like DNA-binding domain superfamily/Winged helix DNA-binding domain"/>
    <property type="match status" value="1"/>
</dbReference>
<organism evidence="3 4">
    <name type="scientific">Desulfosarcina widdelii</name>
    <dbReference type="NCBI Taxonomy" id="947919"/>
    <lineage>
        <taxon>Bacteria</taxon>
        <taxon>Pseudomonadati</taxon>
        <taxon>Thermodesulfobacteriota</taxon>
        <taxon>Desulfobacteria</taxon>
        <taxon>Desulfobacterales</taxon>
        <taxon>Desulfosarcinaceae</taxon>
        <taxon>Desulfosarcina</taxon>
    </lineage>
</organism>
<keyword evidence="1" id="KW-0175">Coiled coil</keyword>
<dbReference type="GO" id="GO:0006355">
    <property type="term" value="P:regulation of DNA-templated transcription"/>
    <property type="evidence" value="ECO:0007669"/>
    <property type="project" value="InterPro"/>
</dbReference>
<accession>A0A5K7ZEL9</accession>
<dbReference type="AlphaFoldDB" id="A0A5K7ZEL9"/>
<dbReference type="InterPro" id="IPR036388">
    <property type="entry name" value="WH-like_DNA-bd_sf"/>
</dbReference>
<gene>
    <name evidence="3" type="ORF">DSCW_60160</name>
</gene>